<dbReference type="Gene3D" id="1.20.1280.50">
    <property type="match status" value="1"/>
</dbReference>
<comment type="caution">
    <text evidence="3">The sequence shown here is derived from an EMBL/GenBank/DDBJ whole genome shotgun (WGS) entry which is preliminary data.</text>
</comment>
<dbReference type="PANTHER" id="PTHR31293:SF12">
    <property type="entry name" value="RNI-LIKE SUPERFAMILY PROTEIN"/>
    <property type="match status" value="1"/>
</dbReference>
<accession>A0AAV6K849</accession>
<dbReference type="EMBL" id="JACTNZ010000005">
    <property type="protein sequence ID" value="KAG5548544.1"/>
    <property type="molecule type" value="Genomic_DNA"/>
</dbReference>
<keyword evidence="4" id="KW-1185">Reference proteome</keyword>
<evidence type="ECO:0008006" key="5">
    <source>
        <dbReference type="Google" id="ProtNLM"/>
    </source>
</evidence>
<sequence length="287" mass="32935">MHSTSKIHKCSKELSVKNCEDRISNLPCNLISHILSFLPTKNAVATCVLSTKWKQSWTSYDSVDFDDKLLLNPHKSDRTLSLQTSFTSFIDRVVLLHRVSRLSKFHLRCSQSYDLSHVNAWIAAALLSSVRELHLSIPMEHSTVLPQDLFSCGTLVVVYYTNCRKPKFHCMTYLELGATGDDPVVWAFLPELLENSPHLEALVFGEVHYDDPYDRALRQCWNPPQSVPSCLLFHLKEIEFKFFEGQKDELKLLDYFLNNAKVLEKVNMNYSNGHRNWTVSIAPLSKS</sequence>
<evidence type="ECO:0000259" key="1">
    <source>
        <dbReference type="Pfam" id="PF00646"/>
    </source>
</evidence>
<evidence type="ECO:0000313" key="3">
    <source>
        <dbReference type="EMBL" id="KAG5548544.1"/>
    </source>
</evidence>
<evidence type="ECO:0000259" key="2">
    <source>
        <dbReference type="Pfam" id="PF08387"/>
    </source>
</evidence>
<dbReference type="InterPro" id="IPR036047">
    <property type="entry name" value="F-box-like_dom_sf"/>
</dbReference>
<dbReference type="InterPro" id="IPR006566">
    <property type="entry name" value="FBD"/>
</dbReference>
<protein>
    <recommendedName>
        <fullName evidence="5">F-box domain-containing protein</fullName>
    </recommendedName>
</protein>
<organism evidence="3 4">
    <name type="scientific">Rhododendron griersonianum</name>
    <dbReference type="NCBI Taxonomy" id="479676"/>
    <lineage>
        <taxon>Eukaryota</taxon>
        <taxon>Viridiplantae</taxon>
        <taxon>Streptophyta</taxon>
        <taxon>Embryophyta</taxon>
        <taxon>Tracheophyta</taxon>
        <taxon>Spermatophyta</taxon>
        <taxon>Magnoliopsida</taxon>
        <taxon>eudicotyledons</taxon>
        <taxon>Gunneridae</taxon>
        <taxon>Pentapetalae</taxon>
        <taxon>asterids</taxon>
        <taxon>Ericales</taxon>
        <taxon>Ericaceae</taxon>
        <taxon>Ericoideae</taxon>
        <taxon>Rhodoreae</taxon>
        <taxon>Rhododendron</taxon>
    </lineage>
</organism>
<feature type="domain" description="F-box" evidence="1">
    <location>
        <begin position="23"/>
        <end position="60"/>
    </location>
</feature>
<dbReference type="InterPro" id="IPR001810">
    <property type="entry name" value="F-box_dom"/>
</dbReference>
<dbReference type="InterPro" id="IPR055294">
    <property type="entry name" value="FBL60-like"/>
</dbReference>
<dbReference type="PANTHER" id="PTHR31293">
    <property type="entry name" value="RNI-LIKE SUPERFAMILY PROTEIN"/>
    <property type="match status" value="1"/>
</dbReference>
<reference evidence="3" key="1">
    <citation type="submission" date="2020-08" db="EMBL/GenBank/DDBJ databases">
        <title>Plant Genome Project.</title>
        <authorList>
            <person name="Zhang R.-G."/>
        </authorList>
    </citation>
    <scope>NUCLEOTIDE SEQUENCE</scope>
    <source>
        <strain evidence="3">WSP0</strain>
        <tissue evidence="3">Leaf</tissue>
    </source>
</reference>
<dbReference type="CDD" id="cd22160">
    <property type="entry name" value="F-box_AtFBL13-like"/>
    <property type="match status" value="1"/>
</dbReference>
<gene>
    <name evidence="3" type="ORF">RHGRI_014035</name>
</gene>
<dbReference type="SUPFAM" id="SSF81383">
    <property type="entry name" value="F-box domain"/>
    <property type="match status" value="1"/>
</dbReference>
<dbReference type="AlphaFoldDB" id="A0AAV6K849"/>
<dbReference type="Pfam" id="PF00646">
    <property type="entry name" value="F-box"/>
    <property type="match status" value="1"/>
</dbReference>
<feature type="domain" description="FBD" evidence="2">
    <location>
        <begin position="224"/>
        <end position="266"/>
    </location>
</feature>
<dbReference type="Pfam" id="PF08387">
    <property type="entry name" value="FBD"/>
    <property type="match status" value="1"/>
</dbReference>
<proteinExistence type="predicted"/>
<name>A0AAV6K849_9ERIC</name>
<dbReference type="InterPro" id="IPR053781">
    <property type="entry name" value="F-box_AtFBL13-like"/>
</dbReference>
<dbReference type="SUPFAM" id="SSF52047">
    <property type="entry name" value="RNI-like"/>
    <property type="match status" value="1"/>
</dbReference>
<evidence type="ECO:0000313" key="4">
    <source>
        <dbReference type="Proteomes" id="UP000823749"/>
    </source>
</evidence>
<dbReference type="Proteomes" id="UP000823749">
    <property type="component" value="Chromosome 5"/>
</dbReference>